<dbReference type="InterPro" id="IPR008271">
    <property type="entry name" value="Ser/Thr_kinase_AS"/>
</dbReference>
<organism evidence="3 4">
    <name type="scientific">Trichoglossum hirsutum</name>
    <dbReference type="NCBI Taxonomy" id="265104"/>
    <lineage>
        <taxon>Eukaryota</taxon>
        <taxon>Fungi</taxon>
        <taxon>Dikarya</taxon>
        <taxon>Ascomycota</taxon>
        <taxon>Pezizomycotina</taxon>
        <taxon>Geoglossomycetes</taxon>
        <taxon>Geoglossales</taxon>
        <taxon>Geoglossaceae</taxon>
        <taxon>Trichoglossum</taxon>
    </lineage>
</organism>
<reference evidence="3" key="1">
    <citation type="submission" date="2021-03" db="EMBL/GenBank/DDBJ databases">
        <title>Comparative genomics and phylogenomic investigation of the class Geoglossomycetes provide insights into ecological specialization and systematics.</title>
        <authorList>
            <person name="Melie T."/>
            <person name="Pirro S."/>
            <person name="Miller A.N."/>
            <person name="Quandt A."/>
        </authorList>
    </citation>
    <scope>NUCLEOTIDE SEQUENCE</scope>
    <source>
        <strain evidence="3">CAQ_001_2017</strain>
    </source>
</reference>
<sequence>MGILVGAYRPDQRPLPTIWRLHIASPGLEMDIGRNQDFDDPATSRTPYRTVEQKLGDFFSTGGERRKASYSDREIQQISGLLCATGRQSWSAVPRVYIVLRLINRLELLDMFIDQGITDIWLPFAERSLPGTLSPSVRAQFLECQSVVLTKSLDLENRGDRKHTHFREGEPLPFEVKAYLGSGGYGTVDKVISLLSHREYARKTFRRRNFSRAKEDINSFLTEIKVLKRIQHIHCIELIGSYTDPKYFAFIMSPVADCNLTEYMSSAADSADKRSLLRTFFGCLTNGLRYLHGSKIRHRDIKPENILVKDDRALLSDFGIALDWEHLSRSTTTADSAKSPIYCAPEVAQYHKRNSSSDIWSLGCVFLEMTTVLKGEKIIDMRTFFKDRNDHHRFYGNIDEAKEWMGMLQRLGADEDNEPLNWIKGMLDQKPESRPTALALLEDINSTDVPVLFCGPCCRQDEDSSDGSDSDGELWEDNHGHQNVETKSNALKLRHMPIRRPNLADRGVPSLSPIQPRTGAANVDGSINDTTKELIEIHNLGVAYGRQGRLAEAEAMFKRALAGREKVLGPDHESTLATVHSPQPT</sequence>
<protein>
    <recommendedName>
        <fullName evidence="2">Protein kinase domain-containing protein</fullName>
    </recommendedName>
</protein>
<feature type="compositionally biased region" description="Acidic residues" evidence="1">
    <location>
        <begin position="463"/>
        <end position="475"/>
    </location>
</feature>
<dbReference type="GO" id="GO:0005634">
    <property type="term" value="C:nucleus"/>
    <property type="evidence" value="ECO:0007669"/>
    <property type="project" value="TreeGrafter"/>
</dbReference>
<keyword evidence="4" id="KW-1185">Reference proteome</keyword>
<dbReference type="Pfam" id="PF13374">
    <property type="entry name" value="TPR_10"/>
    <property type="match status" value="1"/>
</dbReference>
<dbReference type="EMBL" id="JAGHQM010000799">
    <property type="protein sequence ID" value="KAH0558594.1"/>
    <property type="molecule type" value="Genomic_DNA"/>
</dbReference>
<dbReference type="PANTHER" id="PTHR44167">
    <property type="entry name" value="OVARIAN-SPECIFIC SERINE/THREONINE-PROTEIN KINASE LOK-RELATED"/>
    <property type="match status" value="1"/>
</dbReference>
<proteinExistence type="predicted"/>
<gene>
    <name evidence="3" type="ORF">GP486_004751</name>
</gene>
<dbReference type="Pfam" id="PF00069">
    <property type="entry name" value="Pkinase"/>
    <property type="match status" value="1"/>
</dbReference>
<dbReference type="SMART" id="SM00220">
    <property type="entry name" value="S_TKc"/>
    <property type="match status" value="1"/>
</dbReference>
<evidence type="ECO:0000313" key="4">
    <source>
        <dbReference type="Proteomes" id="UP000750711"/>
    </source>
</evidence>
<feature type="region of interest" description="Disordered" evidence="1">
    <location>
        <begin position="460"/>
        <end position="524"/>
    </location>
</feature>
<name>A0A9P8RP38_9PEZI</name>
<dbReference type="GO" id="GO:0005737">
    <property type="term" value="C:cytoplasm"/>
    <property type="evidence" value="ECO:0007669"/>
    <property type="project" value="TreeGrafter"/>
</dbReference>
<dbReference type="CDD" id="cd00180">
    <property type="entry name" value="PKc"/>
    <property type="match status" value="1"/>
</dbReference>
<dbReference type="AlphaFoldDB" id="A0A9P8RP38"/>
<accession>A0A9P8RP38</accession>
<dbReference type="PROSITE" id="PS00108">
    <property type="entry name" value="PROTEIN_KINASE_ST"/>
    <property type="match status" value="1"/>
</dbReference>
<dbReference type="InterPro" id="IPR011990">
    <property type="entry name" value="TPR-like_helical_dom_sf"/>
</dbReference>
<evidence type="ECO:0000256" key="1">
    <source>
        <dbReference type="SAM" id="MobiDB-lite"/>
    </source>
</evidence>
<dbReference type="InterPro" id="IPR011009">
    <property type="entry name" value="Kinase-like_dom_sf"/>
</dbReference>
<dbReference type="SUPFAM" id="SSF48452">
    <property type="entry name" value="TPR-like"/>
    <property type="match status" value="1"/>
</dbReference>
<dbReference type="Proteomes" id="UP000750711">
    <property type="component" value="Unassembled WGS sequence"/>
</dbReference>
<dbReference type="GO" id="GO:0004674">
    <property type="term" value="F:protein serine/threonine kinase activity"/>
    <property type="evidence" value="ECO:0007669"/>
    <property type="project" value="TreeGrafter"/>
</dbReference>
<dbReference type="SUPFAM" id="SSF56112">
    <property type="entry name" value="Protein kinase-like (PK-like)"/>
    <property type="match status" value="1"/>
</dbReference>
<dbReference type="InterPro" id="IPR000719">
    <property type="entry name" value="Prot_kinase_dom"/>
</dbReference>
<dbReference type="Gene3D" id="1.25.40.10">
    <property type="entry name" value="Tetratricopeptide repeat domain"/>
    <property type="match status" value="1"/>
</dbReference>
<dbReference type="PANTHER" id="PTHR44167:SF31">
    <property type="entry name" value="PROTEIN CBG02007"/>
    <property type="match status" value="1"/>
</dbReference>
<dbReference type="Gene3D" id="1.10.510.10">
    <property type="entry name" value="Transferase(Phosphotransferase) domain 1"/>
    <property type="match status" value="1"/>
</dbReference>
<comment type="caution">
    <text evidence="3">The sequence shown here is derived from an EMBL/GenBank/DDBJ whole genome shotgun (WGS) entry which is preliminary data.</text>
</comment>
<dbReference type="GO" id="GO:0044773">
    <property type="term" value="P:mitotic DNA damage checkpoint signaling"/>
    <property type="evidence" value="ECO:0007669"/>
    <property type="project" value="TreeGrafter"/>
</dbReference>
<dbReference type="PROSITE" id="PS50011">
    <property type="entry name" value="PROTEIN_KINASE_DOM"/>
    <property type="match status" value="1"/>
</dbReference>
<feature type="domain" description="Protein kinase" evidence="2">
    <location>
        <begin position="174"/>
        <end position="452"/>
    </location>
</feature>
<evidence type="ECO:0000313" key="3">
    <source>
        <dbReference type="EMBL" id="KAH0558594.1"/>
    </source>
</evidence>
<dbReference type="GO" id="GO:0005524">
    <property type="term" value="F:ATP binding"/>
    <property type="evidence" value="ECO:0007669"/>
    <property type="project" value="InterPro"/>
</dbReference>
<evidence type="ECO:0000259" key="2">
    <source>
        <dbReference type="PROSITE" id="PS50011"/>
    </source>
</evidence>